<dbReference type="AlphaFoldDB" id="A0A495AD75"/>
<dbReference type="Pfam" id="PF01476">
    <property type="entry name" value="LysM"/>
    <property type="match status" value="1"/>
</dbReference>
<dbReference type="Pfam" id="PF20918">
    <property type="entry name" value="SPOCS_spoVID-N"/>
    <property type="match status" value="1"/>
</dbReference>
<dbReference type="InterPro" id="IPR036779">
    <property type="entry name" value="LysM_dom_sf"/>
</dbReference>
<dbReference type="OrthoDB" id="2966368at2"/>
<dbReference type="InterPro" id="IPR018392">
    <property type="entry name" value="LysM"/>
</dbReference>
<dbReference type="EMBL" id="RBZP01000001">
    <property type="protein sequence ID" value="RKQ37921.1"/>
    <property type="molecule type" value="Genomic_DNA"/>
</dbReference>
<evidence type="ECO:0000256" key="1">
    <source>
        <dbReference type="SAM" id="MobiDB-lite"/>
    </source>
</evidence>
<reference evidence="3 4" key="1">
    <citation type="journal article" date="2016" name="Int. J. Syst. Evol. Microbiol.">
        <title>Oceanobacillus halophilus sp. nov., a novel moderately halophilic bacterium from a hypersaline lake.</title>
        <authorList>
            <person name="Amoozegar M.A."/>
            <person name="Bagheri M."/>
            <person name="Makhdoumi A."/>
            <person name="Nikou M.M."/>
            <person name="Fazeli S.A.S."/>
            <person name="Schumann P."/>
            <person name="Sproer C."/>
            <person name="Sanchez-Porro C."/>
            <person name="Ventosa A."/>
        </authorList>
    </citation>
    <scope>NUCLEOTIDE SEQUENCE [LARGE SCALE GENOMIC DNA]</scope>
    <source>
        <strain evidence="3 4">DSM 23996</strain>
    </source>
</reference>
<gene>
    <name evidence="3" type="primary">spoVID</name>
    <name evidence="3" type="ORF">D8M06_03740</name>
</gene>
<sequence>MSGDQSVFTFELNEALYFERGQEVAEIRGISLDPEITIQAFNDYISIRGVIELQGDYEKVLTVEEEQVEEDPITEFTNLEAKRYVENVSEIDGTVVQFSHKFPVEISVPTYRISNLDDVTVSVDSFDYELPEQNHLTLYSTIAIHGIDQEAELPRVEEETAIEEEPELEIEEKESEDQESEEPSETSLEREEESFEFEITQKQEESTQTEDLLTLSETPTLSEPEETEVEEKQQKEEGRWSFKTQTQSFSDFFAPKEDVIEEADDDDDLYDNNDDNDEFDNEDNDDYDYDDDNNRTEIVYENTTDDGDEDISYLSDVFRNSDEEEYTKMRLCIVQKDDTIETISERFKVSPLQLIKQNQLEEDFDVSEGQLLYIPANKSTSNKE</sequence>
<evidence type="ECO:0000313" key="3">
    <source>
        <dbReference type="EMBL" id="RKQ37921.1"/>
    </source>
</evidence>
<evidence type="ECO:0000313" key="4">
    <source>
        <dbReference type="Proteomes" id="UP000269301"/>
    </source>
</evidence>
<feature type="compositionally biased region" description="Acidic residues" evidence="1">
    <location>
        <begin position="259"/>
        <end position="291"/>
    </location>
</feature>
<dbReference type="NCBIfam" id="TIGR02907">
    <property type="entry name" value="spore_VI_D"/>
    <property type="match status" value="1"/>
</dbReference>
<comment type="caution">
    <text evidence="3">The sequence shown here is derived from an EMBL/GenBank/DDBJ whole genome shotgun (WGS) entry which is preliminary data.</text>
</comment>
<dbReference type="InterPro" id="IPR048862">
    <property type="entry name" value="SPOCS_spoVID_N"/>
</dbReference>
<name>A0A495AD75_9BACI</name>
<feature type="compositionally biased region" description="Acidic residues" evidence="1">
    <location>
        <begin position="159"/>
        <end position="196"/>
    </location>
</feature>
<proteinExistence type="predicted"/>
<evidence type="ECO:0000259" key="2">
    <source>
        <dbReference type="PROSITE" id="PS51782"/>
    </source>
</evidence>
<feature type="compositionally biased region" description="Low complexity" evidence="1">
    <location>
        <begin position="209"/>
        <end position="222"/>
    </location>
</feature>
<dbReference type="CDD" id="cd00118">
    <property type="entry name" value="LysM"/>
    <property type="match status" value="1"/>
</dbReference>
<dbReference type="PROSITE" id="PS51782">
    <property type="entry name" value="LYSM"/>
    <property type="match status" value="1"/>
</dbReference>
<dbReference type="Proteomes" id="UP000269301">
    <property type="component" value="Unassembled WGS sequence"/>
</dbReference>
<accession>A0A495AD75</accession>
<feature type="domain" description="LysM" evidence="2">
    <location>
        <begin position="330"/>
        <end position="374"/>
    </location>
</feature>
<feature type="compositionally biased region" description="Basic and acidic residues" evidence="1">
    <location>
        <begin position="230"/>
        <end position="240"/>
    </location>
</feature>
<feature type="region of interest" description="Disordered" evidence="1">
    <location>
        <begin position="151"/>
        <end position="293"/>
    </location>
</feature>
<dbReference type="SUPFAM" id="SSF54106">
    <property type="entry name" value="LysM domain"/>
    <property type="match status" value="1"/>
</dbReference>
<organism evidence="3 4">
    <name type="scientific">Oceanobacillus halophilus</name>
    <dbReference type="NCBI Taxonomy" id="930130"/>
    <lineage>
        <taxon>Bacteria</taxon>
        <taxon>Bacillati</taxon>
        <taxon>Bacillota</taxon>
        <taxon>Bacilli</taxon>
        <taxon>Bacillales</taxon>
        <taxon>Bacillaceae</taxon>
        <taxon>Oceanobacillus</taxon>
    </lineage>
</organism>
<dbReference type="InterPro" id="IPR014256">
    <property type="entry name" value="Spore_VI_D"/>
</dbReference>
<dbReference type="Gene3D" id="3.10.350.10">
    <property type="entry name" value="LysM domain"/>
    <property type="match status" value="1"/>
</dbReference>
<keyword evidence="4" id="KW-1185">Reference proteome</keyword>
<dbReference type="RefSeq" id="WP_121202994.1">
    <property type="nucleotide sequence ID" value="NZ_RBZP01000001.1"/>
</dbReference>
<protein>
    <submittedName>
        <fullName evidence="3">Stage VI sporulation protein D</fullName>
    </submittedName>
</protein>